<evidence type="ECO:0000313" key="2">
    <source>
        <dbReference type="EMBL" id="MPC31212.1"/>
    </source>
</evidence>
<feature type="compositionally biased region" description="Polar residues" evidence="1">
    <location>
        <begin position="7"/>
        <end position="18"/>
    </location>
</feature>
<evidence type="ECO:0000256" key="1">
    <source>
        <dbReference type="SAM" id="MobiDB-lite"/>
    </source>
</evidence>
<gene>
    <name evidence="2" type="ORF">E2C01_024495</name>
</gene>
<protein>
    <submittedName>
        <fullName evidence="2">Uncharacterized protein</fullName>
    </submittedName>
</protein>
<feature type="region of interest" description="Disordered" evidence="1">
    <location>
        <begin position="68"/>
        <end position="88"/>
    </location>
</feature>
<reference evidence="2 3" key="1">
    <citation type="submission" date="2019-05" db="EMBL/GenBank/DDBJ databases">
        <title>Another draft genome of Portunus trituberculatus and its Hox gene families provides insights of decapod evolution.</title>
        <authorList>
            <person name="Jeong J.-H."/>
            <person name="Song I."/>
            <person name="Kim S."/>
            <person name="Choi T."/>
            <person name="Kim D."/>
            <person name="Ryu S."/>
            <person name="Kim W."/>
        </authorList>
    </citation>
    <scope>NUCLEOTIDE SEQUENCE [LARGE SCALE GENOMIC DNA]</scope>
    <source>
        <tissue evidence="2">Muscle</tissue>
    </source>
</reference>
<name>A0A5B7EAQ7_PORTR</name>
<keyword evidence="3" id="KW-1185">Reference proteome</keyword>
<feature type="region of interest" description="Disordered" evidence="1">
    <location>
        <begin position="1"/>
        <end position="30"/>
    </location>
</feature>
<organism evidence="2 3">
    <name type="scientific">Portunus trituberculatus</name>
    <name type="common">Swimming crab</name>
    <name type="synonym">Neptunus trituberculatus</name>
    <dbReference type="NCBI Taxonomy" id="210409"/>
    <lineage>
        <taxon>Eukaryota</taxon>
        <taxon>Metazoa</taxon>
        <taxon>Ecdysozoa</taxon>
        <taxon>Arthropoda</taxon>
        <taxon>Crustacea</taxon>
        <taxon>Multicrustacea</taxon>
        <taxon>Malacostraca</taxon>
        <taxon>Eumalacostraca</taxon>
        <taxon>Eucarida</taxon>
        <taxon>Decapoda</taxon>
        <taxon>Pleocyemata</taxon>
        <taxon>Brachyura</taxon>
        <taxon>Eubrachyura</taxon>
        <taxon>Portunoidea</taxon>
        <taxon>Portunidae</taxon>
        <taxon>Portuninae</taxon>
        <taxon>Portunus</taxon>
    </lineage>
</organism>
<sequence>MPRLNPSRLSLPSHQPSPLHTHLPLQPTQRHFKPHTHTFKREKLPGKFSSRSCREGERVFPAEYMKSRASAGATSVEFRTGIEERSGS</sequence>
<proteinExistence type="predicted"/>
<dbReference type="AlphaFoldDB" id="A0A5B7EAQ7"/>
<comment type="caution">
    <text evidence="2">The sequence shown here is derived from an EMBL/GenBank/DDBJ whole genome shotgun (WGS) entry which is preliminary data.</text>
</comment>
<accession>A0A5B7EAQ7</accession>
<dbReference type="Proteomes" id="UP000324222">
    <property type="component" value="Unassembled WGS sequence"/>
</dbReference>
<dbReference type="EMBL" id="VSRR010002391">
    <property type="protein sequence ID" value="MPC31212.1"/>
    <property type="molecule type" value="Genomic_DNA"/>
</dbReference>
<evidence type="ECO:0000313" key="3">
    <source>
        <dbReference type="Proteomes" id="UP000324222"/>
    </source>
</evidence>